<dbReference type="Pfam" id="PF13707">
    <property type="entry name" value="RloB"/>
    <property type="match status" value="1"/>
</dbReference>
<reference evidence="1 2" key="1">
    <citation type="submission" date="2020-08" db="EMBL/GenBank/DDBJ databases">
        <title>Clostridia isolated from Swiss meat.</title>
        <authorList>
            <person name="Wambui J."/>
            <person name="Stevens M.J.A."/>
            <person name="Stephan R."/>
        </authorList>
    </citation>
    <scope>NUCLEOTIDE SEQUENCE [LARGE SCALE GENOMIC DNA]</scope>
    <source>
        <strain evidence="1 2">CM001</strain>
    </source>
</reference>
<sequence length="190" mass="22289">MARQVRKTRELNNKILIVCGGQTEVFYFNKFKSELAEIKIVPKLDNRNPKSIVKTAIEMKYQNTYKMVWCVFDKDDFTCFDDAITLANKNSVKCAYSNQAFDLWYILHFKKIVGAFNRTKYKKELSDYLGKPYEKGDKNNYDYFKSKMNKAIENAKIGHQTKLKDGGFASTWESCTTIYELVESLLEWKK</sequence>
<dbReference type="InterPro" id="IPR025591">
    <property type="entry name" value="RloB"/>
</dbReference>
<dbReference type="AlphaFoldDB" id="A0A7X0SB53"/>
<dbReference type="Proteomes" id="UP000585258">
    <property type="component" value="Unassembled WGS sequence"/>
</dbReference>
<protein>
    <submittedName>
        <fullName evidence="1">RloB domain-containing protein</fullName>
    </submittedName>
</protein>
<organism evidence="1 2">
    <name type="scientific">Clostridium gasigenes</name>
    <dbReference type="NCBI Taxonomy" id="94869"/>
    <lineage>
        <taxon>Bacteria</taxon>
        <taxon>Bacillati</taxon>
        <taxon>Bacillota</taxon>
        <taxon>Clostridia</taxon>
        <taxon>Eubacteriales</taxon>
        <taxon>Clostridiaceae</taxon>
        <taxon>Clostridium</taxon>
    </lineage>
</organism>
<accession>A0A7X0SB53</accession>
<evidence type="ECO:0000313" key="2">
    <source>
        <dbReference type="Proteomes" id="UP000585258"/>
    </source>
</evidence>
<gene>
    <name evidence="1" type="ORF">H7E68_00145</name>
</gene>
<proteinExistence type="predicted"/>
<evidence type="ECO:0000313" key="1">
    <source>
        <dbReference type="EMBL" id="MBB6713138.1"/>
    </source>
</evidence>
<comment type="caution">
    <text evidence="1">The sequence shown here is derived from an EMBL/GenBank/DDBJ whole genome shotgun (WGS) entry which is preliminary data.</text>
</comment>
<dbReference type="EMBL" id="JACKWY010000001">
    <property type="protein sequence ID" value="MBB6713138.1"/>
    <property type="molecule type" value="Genomic_DNA"/>
</dbReference>
<dbReference type="RefSeq" id="WP_185163023.1">
    <property type="nucleotide sequence ID" value="NZ_JACKWY010000001.1"/>
</dbReference>
<name>A0A7X0SB53_9CLOT</name>